<dbReference type="Pfam" id="PF07683">
    <property type="entry name" value="CobW_C"/>
    <property type="match status" value="1"/>
</dbReference>
<proteinExistence type="predicted"/>
<dbReference type="KEGG" id="mspg:F6B93_00610"/>
<dbReference type="SUPFAM" id="SSF90002">
    <property type="entry name" value="Hypothetical protein YjiA, C-terminal domain"/>
    <property type="match status" value="1"/>
</dbReference>
<evidence type="ECO:0000256" key="1">
    <source>
        <dbReference type="SAM" id="MobiDB-lite"/>
    </source>
</evidence>
<sequence>MRTPVILVAGQEGTAATTAELLRRPGTLVIEHRLDGHVVCRRMSMVRNGAVTIAEVALELAHGCASCTIRNDLLVLLRKVHQRSDVDRVVVHLAEWAEPEPICWAIRHVRVGPGPGFDEGPAARDVVVTAVVACVDAMVWLPQALGDEELVDGRTVAQVVVAQAEFADVLVCGLPAKDLLEVLHRLNPSARVVANADAVPDALYRLPAADRRGDSDHPHRPLLAGQPPLEAAGRVRLVEFHVRRPFHPERLHDAVDVLLEGVVRARGRLWLASNDQQVMWLESAGGGLRVSSAGPWLAAMSASELAYADTERRVLADAFWDDRDGDRHSSIVVLACGADPETIRDTLRGALLTDEEMRRRDRWPNLHDPFGQWHEDPCSEPIPAPSVTAENNDNDGEHR</sequence>
<dbReference type="PANTHER" id="PTHR43603">
    <property type="entry name" value="COBW DOMAIN-CONTAINING PROTEIN DDB_G0274527"/>
    <property type="match status" value="1"/>
</dbReference>
<organism evidence="3 4">
    <name type="scientific">Mycobacterium spongiae</name>
    <dbReference type="NCBI Taxonomy" id="886343"/>
    <lineage>
        <taxon>Bacteria</taxon>
        <taxon>Bacillati</taxon>
        <taxon>Actinomycetota</taxon>
        <taxon>Actinomycetes</taxon>
        <taxon>Mycobacteriales</taxon>
        <taxon>Mycobacteriaceae</taxon>
        <taxon>Mycobacterium</taxon>
    </lineage>
</organism>
<dbReference type="Proteomes" id="UP000682202">
    <property type="component" value="Chromosome"/>
</dbReference>
<keyword evidence="4" id="KW-1185">Reference proteome</keyword>
<feature type="domain" description="CobW C-terminal" evidence="2">
    <location>
        <begin position="235"/>
        <end position="351"/>
    </location>
</feature>
<evidence type="ECO:0000313" key="4">
    <source>
        <dbReference type="Proteomes" id="UP000682202"/>
    </source>
</evidence>
<evidence type="ECO:0000313" key="3">
    <source>
        <dbReference type="EMBL" id="QUR65778.1"/>
    </source>
</evidence>
<dbReference type="NCBIfam" id="NF047431">
    <property type="entry name" value="hiber_recruit"/>
    <property type="match status" value="1"/>
</dbReference>
<reference evidence="3" key="1">
    <citation type="submission" date="2019-12" db="EMBL/GenBank/DDBJ databases">
        <title>Mycobacterium spongiae sp. nov.</title>
        <authorList>
            <person name="Stinear T."/>
        </authorList>
    </citation>
    <scope>NUCLEOTIDE SEQUENCE</scope>
    <source>
        <strain evidence="3">FSD4b-SM</strain>
    </source>
</reference>
<name>A0A975JUU4_9MYCO</name>
<feature type="region of interest" description="Disordered" evidence="1">
    <location>
        <begin position="371"/>
        <end position="399"/>
    </location>
</feature>
<dbReference type="PANTHER" id="PTHR43603:SF1">
    <property type="entry name" value="ZINC-REGULATED GTPASE METALLOPROTEIN ACTIVATOR 1"/>
    <property type="match status" value="1"/>
</dbReference>
<dbReference type="Pfam" id="PF02492">
    <property type="entry name" value="cobW"/>
    <property type="match status" value="1"/>
</dbReference>
<dbReference type="InterPro" id="IPR051927">
    <property type="entry name" value="Zn_Chap_cDPG_Synth"/>
</dbReference>
<dbReference type="AlphaFoldDB" id="A0A975JUU4"/>
<dbReference type="Gene3D" id="3.40.50.300">
    <property type="entry name" value="P-loop containing nucleotide triphosphate hydrolases"/>
    <property type="match status" value="1"/>
</dbReference>
<accession>A0A975JUU4</accession>
<dbReference type="SMART" id="SM00833">
    <property type="entry name" value="CobW_C"/>
    <property type="match status" value="1"/>
</dbReference>
<dbReference type="InterPro" id="IPR027417">
    <property type="entry name" value="P-loop_NTPase"/>
</dbReference>
<dbReference type="EMBL" id="CP046600">
    <property type="protein sequence ID" value="QUR65778.1"/>
    <property type="molecule type" value="Genomic_DNA"/>
</dbReference>
<dbReference type="InterPro" id="IPR003495">
    <property type="entry name" value="CobW/HypB/UreG_nucleotide-bd"/>
</dbReference>
<dbReference type="RefSeq" id="WP_211697177.1">
    <property type="nucleotide sequence ID" value="NZ_CP046600.1"/>
</dbReference>
<gene>
    <name evidence="3" type="ORF">F6B93_00610</name>
</gene>
<dbReference type="InterPro" id="IPR011629">
    <property type="entry name" value="CobW-like_C"/>
</dbReference>
<protein>
    <recommendedName>
        <fullName evidence="2">CobW C-terminal domain-containing protein</fullName>
    </recommendedName>
</protein>
<evidence type="ECO:0000259" key="2">
    <source>
        <dbReference type="SMART" id="SM00833"/>
    </source>
</evidence>